<accession>A0A1Y1X3N0</accession>
<dbReference type="AlphaFoldDB" id="A0A1Y1X3N0"/>
<gene>
    <name evidence="2" type="ORF">BCR32DRAFT_268899</name>
</gene>
<comment type="caution">
    <text evidence="2">The sequence shown here is derived from an EMBL/GenBank/DDBJ whole genome shotgun (WGS) entry which is preliminary data.</text>
</comment>
<sequence>MKMKLFFFAGLGFLLFILILMLLLACHHRNNKYDLDHKPSESLFSKRRISKNNPFNMEFNESEDFNNYEIQIIDSNNIMEFEKEIENNNDIENNPDKVFMANLCEKMEYDLKEKIKNGHCICFKVPLRTRVTREHEPSIENSDELNLNINDAVLLTKIFDDGWAFGSRAKGRFREGAFPICCLENRYDLFKLLPKRDNYDNFFNIDRYSSIRMCKNSMYQYYYHPVINAMKYFNRNNSKKMTVLDVLQLEKDKDISNCEVNEFEILNETCDNKDINNNINADEYSIRIPDLPKRPRPLSYEEKVLSLRRSLERRQRNMQELDQEKDNDNNNATTDNKLINDQIYDSNNTLINNPSYIDNILSSPCYINNSYIDNDKNNDNRNYL</sequence>
<evidence type="ECO:0008006" key="4">
    <source>
        <dbReference type="Google" id="ProtNLM"/>
    </source>
</evidence>
<dbReference type="PROSITE" id="PS51257">
    <property type="entry name" value="PROKAR_LIPOPROTEIN"/>
    <property type="match status" value="1"/>
</dbReference>
<dbReference type="SUPFAM" id="SSF50044">
    <property type="entry name" value="SH3-domain"/>
    <property type="match status" value="1"/>
</dbReference>
<proteinExistence type="predicted"/>
<reference evidence="2 3" key="2">
    <citation type="submission" date="2016-08" db="EMBL/GenBank/DDBJ databases">
        <title>Pervasive Adenine N6-methylation of Active Genes in Fungi.</title>
        <authorList>
            <consortium name="DOE Joint Genome Institute"/>
            <person name="Mondo S.J."/>
            <person name="Dannebaum R.O."/>
            <person name="Kuo R.C."/>
            <person name="Labutti K."/>
            <person name="Haridas S."/>
            <person name="Kuo A."/>
            <person name="Salamov A."/>
            <person name="Ahrendt S.R."/>
            <person name="Lipzen A."/>
            <person name="Sullivan W."/>
            <person name="Andreopoulos W.B."/>
            <person name="Clum A."/>
            <person name="Lindquist E."/>
            <person name="Daum C."/>
            <person name="Ramamoorthy G.K."/>
            <person name="Gryganskyi A."/>
            <person name="Culley D."/>
            <person name="Magnuson J.K."/>
            <person name="James T.Y."/>
            <person name="O'Malley M.A."/>
            <person name="Stajich J.E."/>
            <person name="Spatafora J.W."/>
            <person name="Visel A."/>
            <person name="Grigoriev I.V."/>
        </authorList>
    </citation>
    <scope>NUCLEOTIDE SEQUENCE [LARGE SCALE GENOMIC DNA]</scope>
    <source>
        <strain evidence="2 3">S4</strain>
    </source>
</reference>
<evidence type="ECO:0000256" key="1">
    <source>
        <dbReference type="SAM" id="MobiDB-lite"/>
    </source>
</evidence>
<dbReference type="InterPro" id="IPR036028">
    <property type="entry name" value="SH3-like_dom_sf"/>
</dbReference>
<feature type="compositionally biased region" description="Basic and acidic residues" evidence="1">
    <location>
        <begin position="319"/>
        <end position="328"/>
    </location>
</feature>
<keyword evidence="3" id="KW-1185">Reference proteome</keyword>
<feature type="region of interest" description="Disordered" evidence="1">
    <location>
        <begin position="319"/>
        <end position="338"/>
    </location>
</feature>
<name>A0A1Y1X3N0_9FUNG</name>
<evidence type="ECO:0000313" key="3">
    <source>
        <dbReference type="Proteomes" id="UP000193944"/>
    </source>
</evidence>
<dbReference type="OrthoDB" id="5340910at2759"/>
<dbReference type="Proteomes" id="UP000193944">
    <property type="component" value="Unassembled WGS sequence"/>
</dbReference>
<dbReference type="EMBL" id="MCFG01000146">
    <property type="protein sequence ID" value="ORX80417.1"/>
    <property type="molecule type" value="Genomic_DNA"/>
</dbReference>
<organism evidence="2 3">
    <name type="scientific">Anaeromyces robustus</name>
    <dbReference type="NCBI Taxonomy" id="1754192"/>
    <lineage>
        <taxon>Eukaryota</taxon>
        <taxon>Fungi</taxon>
        <taxon>Fungi incertae sedis</taxon>
        <taxon>Chytridiomycota</taxon>
        <taxon>Chytridiomycota incertae sedis</taxon>
        <taxon>Neocallimastigomycetes</taxon>
        <taxon>Neocallimastigales</taxon>
        <taxon>Neocallimastigaceae</taxon>
        <taxon>Anaeromyces</taxon>
    </lineage>
</organism>
<evidence type="ECO:0000313" key="2">
    <source>
        <dbReference type="EMBL" id="ORX80417.1"/>
    </source>
</evidence>
<protein>
    <recommendedName>
        <fullName evidence="4">SH3 domain-containing protein</fullName>
    </recommendedName>
</protein>
<dbReference type="Gene3D" id="2.30.30.40">
    <property type="entry name" value="SH3 Domains"/>
    <property type="match status" value="1"/>
</dbReference>
<reference evidence="2 3" key="1">
    <citation type="submission" date="2016-08" db="EMBL/GenBank/DDBJ databases">
        <title>A Parts List for Fungal Cellulosomes Revealed by Comparative Genomics.</title>
        <authorList>
            <consortium name="DOE Joint Genome Institute"/>
            <person name="Haitjema C.H."/>
            <person name="Gilmore S.P."/>
            <person name="Henske J.K."/>
            <person name="Solomon K.V."/>
            <person name="De Groot R."/>
            <person name="Kuo A."/>
            <person name="Mondo S.J."/>
            <person name="Salamov A.A."/>
            <person name="Labutti K."/>
            <person name="Zhao Z."/>
            <person name="Chiniquy J."/>
            <person name="Barry K."/>
            <person name="Brewer H.M."/>
            <person name="Purvine S.O."/>
            <person name="Wright A.T."/>
            <person name="Boxma B."/>
            <person name="Van Alen T."/>
            <person name="Hackstein J.H."/>
            <person name="Baker S.E."/>
            <person name="Grigoriev I.V."/>
            <person name="O'Malley M.A."/>
        </authorList>
    </citation>
    <scope>NUCLEOTIDE SEQUENCE [LARGE SCALE GENOMIC DNA]</scope>
    <source>
        <strain evidence="2 3">S4</strain>
    </source>
</reference>